<reference evidence="4" key="1">
    <citation type="submission" date="2018-05" db="EMBL/GenBank/DDBJ databases">
        <authorList>
            <person name="Li Y."/>
        </authorList>
    </citation>
    <scope>NUCLEOTIDE SEQUENCE [LARGE SCALE GENOMIC DNA]</scope>
    <source>
        <strain evidence="4">3d-2-2</strain>
    </source>
</reference>
<feature type="compositionally biased region" description="Basic and acidic residues" evidence="1">
    <location>
        <begin position="260"/>
        <end position="281"/>
    </location>
</feature>
<feature type="transmembrane region" description="Helical" evidence="2">
    <location>
        <begin position="199"/>
        <end position="221"/>
    </location>
</feature>
<dbReference type="InterPro" id="IPR005625">
    <property type="entry name" value="PepSY-ass_TM"/>
</dbReference>
<evidence type="ECO:0008006" key="5">
    <source>
        <dbReference type="Google" id="ProtNLM"/>
    </source>
</evidence>
<comment type="caution">
    <text evidence="3">The sequence shown here is derived from an EMBL/GenBank/DDBJ whole genome shotgun (WGS) entry which is preliminary data.</text>
</comment>
<dbReference type="EMBL" id="QETA01000002">
    <property type="protein sequence ID" value="PWF24185.1"/>
    <property type="molecule type" value="Genomic_DNA"/>
</dbReference>
<dbReference type="AlphaFoldDB" id="A0A2V1K3R3"/>
<sequence>MKTLNPGRHALIAFVTRMHFYIGLFVGPFIFIAALTGTLYVLTPQLEQYVYADVLQSDAEGPPQPLARQVAAARMSVGEGPRLFAIRPAPAPGATTRVMFTQPGLGESETRAVFVDPATLTVLGEEIVYGTSGILPLRMTLDYLHRNLLFGNLGRNYSELAASWLWIAVLGGLFLWWQGGRRNQAGVATRSPRLRRRRLHALIGLWLALGLVFFSATGLTWSRWAGERVDMLRNYMGWITPAITVALDRPVDAPALTDPHAGHEGHDGHDEQGHEGHEGHASHDNAMIHAEHGGHSGHTSVPSHVLHAPAGEAAQLDAVLAAARAAGIDAGMLEIRPPRNDRQAWRISEIDRSWPTQVDTVAVDPATMQVTSRADFAEFPMVSKLIRWGIDAHMGVLFGVVNQVLMASMGIALMFMIVLGYRMWWSRRPAVPVPGQTLGHAWKALSLPWKGGVLLLAIILAWCLPVMGASLAVFVLIDWLRGRLAG</sequence>
<feature type="transmembrane region" description="Helical" evidence="2">
    <location>
        <begin position="453"/>
        <end position="477"/>
    </location>
</feature>
<feature type="transmembrane region" description="Helical" evidence="2">
    <location>
        <begin position="20"/>
        <end position="42"/>
    </location>
</feature>
<name>A0A2V1K3R3_9BURK</name>
<feature type="transmembrane region" description="Helical" evidence="2">
    <location>
        <begin position="396"/>
        <end position="419"/>
    </location>
</feature>
<evidence type="ECO:0000256" key="2">
    <source>
        <dbReference type="SAM" id="Phobius"/>
    </source>
</evidence>
<keyword evidence="2" id="KW-0812">Transmembrane</keyword>
<feature type="region of interest" description="Disordered" evidence="1">
    <location>
        <begin position="254"/>
        <end position="281"/>
    </location>
</feature>
<dbReference type="PANTHER" id="PTHR34219:SF1">
    <property type="entry name" value="PEPSY DOMAIN-CONTAINING PROTEIN"/>
    <property type="match status" value="1"/>
</dbReference>
<protein>
    <recommendedName>
        <fullName evidence="5">PepSY domain-containing protein</fullName>
    </recommendedName>
</protein>
<keyword evidence="4" id="KW-1185">Reference proteome</keyword>
<keyword evidence="2" id="KW-1133">Transmembrane helix</keyword>
<dbReference type="RefSeq" id="WP_109061463.1">
    <property type="nucleotide sequence ID" value="NZ_QETA01000002.1"/>
</dbReference>
<feature type="transmembrane region" description="Helical" evidence="2">
    <location>
        <begin position="160"/>
        <end position="178"/>
    </location>
</feature>
<evidence type="ECO:0000313" key="4">
    <source>
        <dbReference type="Proteomes" id="UP000245212"/>
    </source>
</evidence>
<dbReference type="PANTHER" id="PTHR34219">
    <property type="entry name" value="IRON-REGULATED INNER MEMBRANE PROTEIN-RELATED"/>
    <property type="match status" value="1"/>
</dbReference>
<keyword evidence="2" id="KW-0472">Membrane</keyword>
<evidence type="ECO:0000256" key="1">
    <source>
        <dbReference type="SAM" id="MobiDB-lite"/>
    </source>
</evidence>
<dbReference type="Pfam" id="PF03929">
    <property type="entry name" value="PepSY_TM"/>
    <property type="match status" value="1"/>
</dbReference>
<proteinExistence type="predicted"/>
<evidence type="ECO:0000313" key="3">
    <source>
        <dbReference type="EMBL" id="PWF24185.1"/>
    </source>
</evidence>
<dbReference type="Proteomes" id="UP000245212">
    <property type="component" value="Unassembled WGS sequence"/>
</dbReference>
<accession>A0A2V1K3R3</accession>
<organism evidence="3 4">
    <name type="scientific">Corticimicrobacter populi</name>
    <dbReference type="NCBI Taxonomy" id="2175229"/>
    <lineage>
        <taxon>Bacteria</taxon>
        <taxon>Pseudomonadati</taxon>
        <taxon>Pseudomonadota</taxon>
        <taxon>Betaproteobacteria</taxon>
        <taxon>Burkholderiales</taxon>
        <taxon>Alcaligenaceae</taxon>
        <taxon>Corticimicrobacter</taxon>
    </lineage>
</organism>
<gene>
    <name evidence="3" type="ORF">DD235_07785</name>
</gene>